<evidence type="ECO:0000313" key="1">
    <source>
        <dbReference type="EMBL" id="TWO71514.1"/>
    </source>
</evidence>
<name>A0A562ZTP8_9BURK</name>
<sequence length="74" mass="7804">MNSRRSALVDAASALAICAPPNTLPAPTDLQESAAALRLLKAECPLDDPRLLAVLTDLVAAARLRLFEHGVTVQ</sequence>
<comment type="caution">
    <text evidence="1">The sequence shown here is derived from an EMBL/GenBank/DDBJ whole genome shotgun (WGS) entry which is preliminary data.</text>
</comment>
<protein>
    <submittedName>
        <fullName evidence="1">Uncharacterized protein</fullName>
    </submittedName>
</protein>
<dbReference type="Proteomes" id="UP000318199">
    <property type="component" value="Unassembled WGS sequence"/>
</dbReference>
<dbReference type="RefSeq" id="WP_222432802.1">
    <property type="nucleotide sequence ID" value="NZ_VOBQ01000008.1"/>
</dbReference>
<proteinExistence type="predicted"/>
<gene>
    <name evidence="1" type="ORF">FN976_11410</name>
</gene>
<reference evidence="1 2" key="1">
    <citation type="submission" date="2019-07" db="EMBL/GenBank/DDBJ databases">
        <title>Caenimonas sedimenti sp. nov., isolated from activated sludge.</title>
        <authorList>
            <person name="Xu J."/>
        </authorList>
    </citation>
    <scope>NUCLEOTIDE SEQUENCE [LARGE SCALE GENOMIC DNA]</scope>
    <source>
        <strain evidence="1 2">HX-9-20</strain>
    </source>
</reference>
<evidence type="ECO:0000313" key="2">
    <source>
        <dbReference type="Proteomes" id="UP000318199"/>
    </source>
</evidence>
<dbReference type="AlphaFoldDB" id="A0A562ZTP8"/>
<accession>A0A562ZTP8</accession>
<dbReference type="EMBL" id="VOBQ01000008">
    <property type="protein sequence ID" value="TWO71514.1"/>
    <property type="molecule type" value="Genomic_DNA"/>
</dbReference>
<organism evidence="1 2">
    <name type="scientific">Caenimonas sedimenti</name>
    <dbReference type="NCBI Taxonomy" id="2596921"/>
    <lineage>
        <taxon>Bacteria</taxon>
        <taxon>Pseudomonadati</taxon>
        <taxon>Pseudomonadota</taxon>
        <taxon>Betaproteobacteria</taxon>
        <taxon>Burkholderiales</taxon>
        <taxon>Comamonadaceae</taxon>
        <taxon>Caenimonas</taxon>
    </lineage>
</organism>
<keyword evidence="2" id="KW-1185">Reference proteome</keyword>